<dbReference type="EMBL" id="JAAECE010000002">
    <property type="protein sequence ID" value="KAF1805482.1"/>
    <property type="molecule type" value="Genomic_DNA"/>
</dbReference>
<protein>
    <submittedName>
        <fullName evidence="1">Uncharacterized protein</fullName>
    </submittedName>
</protein>
<sequence length="114" mass="12414">MALIIARFTTGSMRGVLARSVATSVSFSSWPAIVQSMAVPKAHFAAGSIRGVLARAFQSNLHGLILLSSDSSVQSRSKCSIDSRFNHWFDRTFGSSCNKRFNTDHLNISLGTTY</sequence>
<accession>A0A8H4BN80</accession>
<gene>
    <name evidence="1" type="ORF">FB192DRAFT_1062245</name>
</gene>
<evidence type="ECO:0000313" key="1">
    <source>
        <dbReference type="EMBL" id="KAF1805482.1"/>
    </source>
</evidence>
<name>A0A8H4BN80_MUCCL</name>
<evidence type="ECO:0000313" key="2">
    <source>
        <dbReference type="Proteomes" id="UP000469890"/>
    </source>
</evidence>
<comment type="caution">
    <text evidence="1">The sequence shown here is derived from an EMBL/GenBank/DDBJ whole genome shotgun (WGS) entry which is preliminary data.</text>
</comment>
<dbReference type="AlphaFoldDB" id="A0A8H4BN80"/>
<proteinExistence type="predicted"/>
<dbReference type="Proteomes" id="UP000469890">
    <property type="component" value="Unassembled WGS sequence"/>
</dbReference>
<reference evidence="1 2" key="1">
    <citation type="submission" date="2019-09" db="EMBL/GenBank/DDBJ databases">
        <authorList>
            <consortium name="DOE Joint Genome Institute"/>
            <person name="Mondo S.J."/>
            <person name="Navarro-Mendoza M.I."/>
            <person name="Perez-Arques C."/>
            <person name="Panchal S."/>
            <person name="Nicolas F.E."/>
            <person name="Ganguly P."/>
            <person name="Pangilinan J."/>
            <person name="Grigoriev I."/>
            <person name="Heitman J."/>
            <person name="Sanya K."/>
            <person name="Garre V."/>
        </authorList>
    </citation>
    <scope>NUCLEOTIDE SEQUENCE [LARGE SCALE GENOMIC DNA]</scope>
    <source>
        <strain evidence="1 2">MU402</strain>
    </source>
</reference>
<organism evidence="1 2">
    <name type="scientific">Mucor circinelloides f. lusitanicus</name>
    <name type="common">Mucor racemosus var. lusitanicus</name>
    <dbReference type="NCBI Taxonomy" id="29924"/>
    <lineage>
        <taxon>Eukaryota</taxon>
        <taxon>Fungi</taxon>
        <taxon>Fungi incertae sedis</taxon>
        <taxon>Mucoromycota</taxon>
        <taxon>Mucoromycotina</taxon>
        <taxon>Mucoromycetes</taxon>
        <taxon>Mucorales</taxon>
        <taxon>Mucorineae</taxon>
        <taxon>Mucoraceae</taxon>
        <taxon>Mucor</taxon>
    </lineage>
</organism>